<dbReference type="AlphaFoldDB" id="A0A2M7H1S2"/>
<dbReference type="EMBL" id="PFGB01000018">
    <property type="protein sequence ID" value="PIW35237.1"/>
    <property type="molecule type" value="Genomic_DNA"/>
</dbReference>
<keyword evidence="1" id="KW-1133">Transmembrane helix</keyword>
<protein>
    <recommendedName>
        <fullName evidence="4">Type 4 fimbrial biogenesis protein PilX N-terminal domain-containing protein</fullName>
    </recommendedName>
</protein>
<organism evidence="2 3">
    <name type="scientific">Candidatus Nealsonbacteria bacterium CG15_BIG_FIL_POST_REV_8_21_14_020_37_12</name>
    <dbReference type="NCBI Taxonomy" id="1974716"/>
    <lineage>
        <taxon>Bacteria</taxon>
        <taxon>Candidatus Nealsoniibacteriota</taxon>
    </lineage>
</organism>
<accession>A0A2M7H1S2</accession>
<keyword evidence="1" id="KW-0812">Transmembrane</keyword>
<dbReference type="Proteomes" id="UP000230215">
    <property type="component" value="Unassembled WGS sequence"/>
</dbReference>
<evidence type="ECO:0008006" key="4">
    <source>
        <dbReference type="Google" id="ProtNLM"/>
    </source>
</evidence>
<evidence type="ECO:0000313" key="3">
    <source>
        <dbReference type="Proteomes" id="UP000230215"/>
    </source>
</evidence>
<evidence type="ECO:0000313" key="2">
    <source>
        <dbReference type="EMBL" id="PIW35237.1"/>
    </source>
</evidence>
<sequence length="89" mass="9858">MLNPQKNQKGFAAFYITLLIMAVILGIAGSIFISTWGEQKISGNIVKSSQAYYIAEAGIEDALFRLSKNPEWVRNTGITYQLKVDEATT</sequence>
<proteinExistence type="predicted"/>
<reference evidence="3" key="1">
    <citation type="submission" date="2017-09" db="EMBL/GenBank/DDBJ databases">
        <title>Depth-based differentiation of microbial function through sediment-hosted aquifers and enrichment of novel symbionts in the deep terrestrial subsurface.</title>
        <authorList>
            <person name="Probst A.J."/>
            <person name="Ladd B."/>
            <person name="Jarett J.K."/>
            <person name="Geller-Mcgrath D.E."/>
            <person name="Sieber C.M.K."/>
            <person name="Emerson J.B."/>
            <person name="Anantharaman K."/>
            <person name="Thomas B.C."/>
            <person name="Malmstrom R."/>
            <person name="Stieglmeier M."/>
            <person name="Klingl A."/>
            <person name="Woyke T."/>
            <person name="Ryan C.M."/>
            <person name="Banfield J.F."/>
        </authorList>
    </citation>
    <scope>NUCLEOTIDE SEQUENCE [LARGE SCALE GENOMIC DNA]</scope>
</reference>
<feature type="non-terminal residue" evidence="2">
    <location>
        <position position="89"/>
    </location>
</feature>
<feature type="transmembrane region" description="Helical" evidence="1">
    <location>
        <begin position="12"/>
        <end position="33"/>
    </location>
</feature>
<gene>
    <name evidence="2" type="ORF">COW25_00560</name>
</gene>
<keyword evidence="1" id="KW-0472">Membrane</keyword>
<comment type="caution">
    <text evidence="2">The sequence shown here is derived from an EMBL/GenBank/DDBJ whole genome shotgun (WGS) entry which is preliminary data.</text>
</comment>
<evidence type="ECO:0000256" key="1">
    <source>
        <dbReference type="SAM" id="Phobius"/>
    </source>
</evidence>
<name>A0A2M7H1S2_9BACT</name>